<proteinExistence type="predicted"/>
<gene>
    <name evidence="1" type="ORF">AJ80_06003</name>
</gene>
<dbReference type="Proteomes" id="UP000224634">
    <property type="component" value="Unassembled WGS sequence"/>
</dbReference>
<keyword evidence="2" id="KW-1185">Reference proteome</keyword>
<evidence type="ECO:0000313" key="1">
    <source>
        <dbReference type="EMBL" id="PGH14263.1"/>
    </source>
</evidence>
<comment type="caution">
    <text evidence="1">The sequence shown here is derived from an EMBL/GenBank/DDBJ whole genome shotgun (WGS) entry which is preliminary data.</text>
</comment>
<organism evidence="1 2">
    <name type="scientific">Polytolypa hystricis (strain UAMH7299)</name>
    <dbReference type="NCBI Taxonomy" id="1447883"/>
    <lineage>
        <taxon>Eukaryota</taxon>
        <taxon>Fungi</taxon>
        <taxon>Dikarya</taxon>
        <taxon>Ascomycota</taxon>
        <taxon>Pezizomycotina</taxon>
        <taxon>Eurotiomycetes</taxon>
        <taxon>Eurotiomycetidae</taxon>
        <taxon>Onygenales</taxon>
        <taxon>Onygenales incertae sedis</taxon>
        <taxon>Polytolypa</taxon>
    </lineage>
</organism>
<sequence length="96" mass="10997">MDQGKTKVQCPIGLSRGVHRPLPMNCQSLWALAAQLRVFLDDKLTWDAKPDAIRRCLPRKGVTTYWAWSSGSCPPQKNERRREQFALWGLRDAQGM</sequence>
<name>A0A2B7XZQ5_POLH7</name>
<reference evidence="1 2" key="1">
    <citation type="submission" date="2017-10" db="EMBL/GenBank/DDBJ databases">
        <title>Comparative genomics in systemic dimorphic fungi from Ajellomycetaceae.</title>
        <authorList>
            <person name="Munoz J.F."/>
            <person name="Mcewen J.G."/>
            <person name="Clay O.K."/>
            <person name="Cuomo C.A."/>
        </authorList>
    </citation>
    <scope>NUCLEOTIDE SEQUENCE [LARGE SCALE GENOMIC DNA]</scope>
    <source>
        <strain evidence="1 2">UAMH7299</strain>
    </source>
</reference>
<evidence type="ECO:0000313" key="2">
    <source>
        <dbReference type="Proteomes" id="UP000224634"/>
    </source>
</evidence>
<dbReference type="EMBL" id="PDNA01000095">
    <property type="protein sequence ID" value="PGH14263.1"/>
    <property type="molecule type" value="Genomic_DNA"/>
</dbReference>
<dbReference type="AlphaFoldDB" id="A0A2B7XZQ5"/>
<protein>
    <submittedName>
        <fullName evidence="1">Uncharacterized protein</fullName>
    </submittedName>
</protein>
<accession>A0A2B7XZQ5</accession>